<proteinExistence type="predicted"/>
<dbReference type="EMBL" id="LK032616">
    <property type="protein sequence ID" value="CDY45146.1"/>
    <property type="molecule type" value="Genomic_DNA"/>
</dbReference>
<sequence>MTRDDLIARASAIKGDETECWISDPWVAIVPLLSLKIHAKPALFDVASQDASVVQMIALSPLWFRDVVLPSMLTSGADTDFFGGMFLSSKRSLLRAVHMDQRIQGRIGMHFFLTTLNLTSYFTEVKPVLPAEILIQGLLLVLMHESMATSYANVTFKIGWWTNCLVFTVSSNLSKIYGLLWKRNTSPSM</sequence>
<gene>
    <name evidence="1" type="primary">BnaA09g14460D</name>
    <name evidence="1" type="ORF">GSBRNA2T00081560001</name>
</gene>
<reference evidence="1 2" key="1">
    <citation type="journal article" date="2014" name="Science">
        <title>Plant genetics. Early allopolyploid evolution in the post-Neolithic Brassica napus oilseed genome.</title>
        <authorList>
            <person name="Chalhoub B."/>
            <person name="Denoeud F."/>
            <person name="Liu S."/>
            <person name="Parkin I.A."/>
            <person name="Tang H."/>
            <person name="Wang X."/>
            <person name="Chiquet J."/>
            <person name="Belcram H."/>
            <person name="Tong C."/>
            <person name="Samans B."/>
            <person name="Correa M."/>
            <person name="Da Silva C."/>
            <person name="Just J."/>
            <person name="Falentin C."/>
            <person name="Koh C.S."/>
            <person name="Le Clainche I."/>
            <person name="Bernard M."/>
            <person name="Bento P."/>
            <person name="Noel B."/>
            <person name="Labadie K."/>
            <person name="Alberti A."/>
            <person name="Charles M."/>
            <person name="Arnaud D."/>
            <person name="Guo H."/>
            <person name="Daviaud C."/>
            <person name="Alamery S."/>
            <person name="Jabbari K."/>
            <person name="Zhao M."/>
            <person name="Edger P.P."/>
            <person name="Chelaifa H."/>
            <person name="Tack D."/>
            <person name="Lassalle G."/>
            <person name="Mestiri I."/>
            <person name="Schnel N."/>
            <person name="Le Paslier M.C."/>
            <person name="Fan G."/>
            <person name="Renault V."/>
            <person name="Bayer P.E."/>
            <person name="Golicz A.A."/>
            <person name="Manoli S."/>
            <person name="Lee T.H."/>
            <person name="Thi V.H."/>
            <person name="Chalabi S."/>
            <person name="Hu Q."/>
            <person name="Fan C."/>
            <person name="Tollenaere R."/>
            <person name="Lu Y."/>
            <person name="Battail C."/>
            <person name="Shen J."/>
            <person name="Sidebottom C.H."/>
            <person name="Wang X."/>
            <person name="Canaguier A."/>
            <person name="Chauveau A."/>
            <person name="Berard A."/>
            <person name="Deniot G."/>
            <person name="Guan M."/>
            <person name="Liu Z."/>
            <person name="Sun F."/>
            <person name="Lim Y.P."/>
            <person name="Lyons E."/>
            <person name="Town C.D."/>
            <person name="Bancroft I."/>
            <person name="Wang X."/>
            <person name="Meng J."/>
            <person name="Ma J."/>
            <person name="Pires J.C."/>
            <person name="King G.J."/>
            <person name="Brunel D."/>
            <person name="Delourme R."/>
            <person name="Renard M."/>
            <person name="Aury J.M."/>
            <person name="Adams K.L."/>
            <person name="Batley J."/>
            <person name="Snowdon R.J."/>
            <person name="Tost J."/>
            <person name="Edwards D."/>
            <person name="Zhou Y."/>
            <person name="Hua W."/>
            <person name="Sharpe A.G."/>
            <person name="Paterson A.H."/>
            <person name="Guan C."/>
            <person name="Wincker P."/>
        </authorList>
    </citation>
    <scope>NUCLEOTIDE SEQUENCE [LARGE SCALE GENOMIC DNA]</scope>
    <source>
        <strain evidence="2">cv. Darmor-bzh</strain>
    </source>
</reference>
<evidence type="ECO:0000313" key="2">
    <source>
        <dbReference type="Proteomes" id="UP000028999"/>
    </source>
</evidence>
<dbReference type="PaxDb" id="3708-A0A078I5H0"/>
<dbReference type="Gramene" id="CDY45146">
    <property type="protein sequence ID" value="CDY45146"/>
    <property type="gene ID" value="GSBRNA2T00081560001"/>
</dbReference>
<organism evidence="1 2">
    <name type="scientific">Brassica napus</name>
    <name type="common">Rape</name>
    <dbReference type="NCBI Taxonomy" id="3708"/>
    <lineage>
        <taxon>Eukaryota</taxon>
        <taxon>Viridiplantae</taxon>
        <taxon>Streptophyta</taxon>
        <taxon>Embryophyta</taxon>
        <taxon>Tracheophyta</taxon>
        <taxon>Spermatophyta</taxon>
        <taxon>Magnoliopsida</taxon>
        <taxon>eudicotyledons</taxon>
        <taxon>Gunneridae</taxon>
        <taxon>Pentapetalae</taxon>
        <taxon>rosids</taxon>
        <taxon>malvids</taxon>
        <taxon>Brassicales</taxon>
        <taxon>Brassicaceae</taxon>
        <taxon>Brassiceae</taxon>
        <taxon>Brassica</taxon>
    </lineage>
</organism>
<dbReference type="AlphaFoldDB" id="A0A078I5H0"/>
<accession>A0A078I5H0</accession>
<protein>
    <submittedName>
        <fullName evidence="1">BnaA09g14460D protein</fullName>
    </submittedName>
</protein>
<evidence type="ECO:0000313" key="1">
    <source>
        <dbReference type="EMBL" id="CDY45146.1"/>
    </source>
</evidence>
<keyword evidence="2" id="KW-1185">Reference proteome</keyword>
<dbReference type="Proteomes" id="UP000028999">
    <property type="component" value="Unassembled WGS sequence"/>
</dbReference>
<name>A0A078I5H0_BRANA</name>